<proteinExistence type="predicted"/>
<organism evidence="2 3">
    <name type="scientific">Nonomuraea composti</name>
    <dbReference type="NCBI Taxonomy" id="2720023"/>
    <lineage>
        <taxon>Bacteria</taxon>
        <taxon>Bacillati</taxon>
        <taxon>Actinomycetota</taxon>
        <taxon>Actinomycetes</taxon>
        <taxon>Streptosporangiales</taxon>
        <taxon>Streptosporangiaceae</taxon>
        <taxon>Nonomuraea</taxon>
    </lineage>
</organism>
<protein>
    <submittedName>
        <fullName evidence="2">Winged helix-turn-helix transcriptional regulator</fullName>
    </submittedName>
</protein>
<accession>A0ABX1BJ40</accession>
<dbReference type="SMART" id="SM00418">
    <property type="entry name" value="HTH_ARSR"/>
    <property type="match status" value="1"/>
</dbReference>
<dbReference type="SUPFAM" id="SSF46785">
    <property type="entry name" value="Winged helix' DNA-binding domain"/>
    <property type="match status" value="1"/>
</dbReference>
<sequence>MSSRDMPDGHPDVAALAALLADRSRAAFCLALLDGHAWTVTELARYADVAVSTATEHLNLLVAGGLLTEERRGRHRFLRLAGADTAELIENLAARSPRRPTPVRSLTDANRRRALAHARVCYDHLAGELAVAVADGMTASGLLTWQDDPRLTSRGLAWLVETGIAKETPPPGWHPHIRTCLDWTEQRLHLAGALGAALHSHMITAGWLAETGPSRIITLTEAGRAGLRDHFGLPAAVLAPAQQLEPHTFR</sequence>
<dbReference type="InterPro" id="IPR036390">
    <property type="entry name" value="WH_DNA-bd_sf"/>
</dbReference>
<evidence type="ECO:0000259" key="1">
    <source>
        <dbReference type="PROSITE" id="PS50987"/>
    </source>
</evidence>
<keyword evidence="3" id="KW-1185">Reference proteome</keyword>
<dbReference type="Pfam" id="PF12840">
    <property type="entry name" value="HTH_20"/>
    <property type="match status" value="1"/>
</dbReference>
<evidence type="ECO:0000313" key="2">
    <source>
        <dbReference type="EMBL" id="NJP97736.1"/>
    </source>
</evidence>
<name>A0ABX1BJ40_9ACTN</name>
<dbReference type="InterPro" id="IPR011991">
    <property type="entry name" value="ArsR-like_HTH"/>
</dbReference>
<dbReference type="InterPro" id="IPR052543">
    <property type="entry name" value="HTH_Metal-responsive_Reg"/>
</dbReference>
<comment type="caution">
    <text evidence="2">The sequence shown here is derived from an EMBL/GenBank/DDBJ whole genome shotgun (WGS) entry which is preliminary data.</text>
</comment>
<dbReference type="InterPro" id="IPR001845">
    <property type="entry name" value="HTH_ArsR_DNA-bd_dom"/>
</dbReference>
<dbReference type="PANTHER" id="PTHR39168">
    <property type="entry name" value="TRANSCRIPTIONAL REGULATOR-RELATED"/>
    <property type="match status" value="1"/>
</dbReference>
<dbReference type="CDD" id="cd00090">
    <property type="entry name" value="HTH_ARSR"/>
    <property type="match status" value="1"/>
</dbReference>
<feature type="domain" description="HTH arsR-type" evidence="1">
    <location>
        <begin position="5"/>
        <end position="100"/>
    </location>
</feature>
<gene>
    <name evidence="2" type="ORF">HCN51_51385</name>
</gene>
<reference evidence="2 3" key="1">
    <citation type="submission" date="2020-03" db="EMBL/GenBank/DDBJ databases">
        <title>WGS of actinomycetes isolated from Thailand.</title>
        <authorList>
            <person name="Thawai C."/>
        </authorList>
    </citation>
    <scope>NUCLEOTIDE SEQUENCE [LARGE SCALE GENOMIC DNA]</scope>
    <source>
        <strain evidence="2 3">FMUSA5-5</strain>
    </source>
</reference>
<dbReference type="Gene3D" id="1.10.10.10">
    <property type="entry name" value="Winged helix-like DNA-binding domain superfamily/Winged helix DNA-binding domain"/>
    <property type="match status" value="1"/>
</dbReference>
<dbReference type="EMBL" id="JAATEP010000072">
    <property type="protein sequence ID" value="NJP97736.1"/>
    <property type="molecule type" value="Genomic_DNA"/>
</dbReference>
<dbReference type="Proteomes" id="UP000696294">
    <property type="component" value="Unassembled WGS sequence"/>
</dbReference>
<dbReference type="InterPro" id="IPR036388">
    <property type="entry name" value="WH-like_DNA-bd_sf"/>
</dbReference>
<dbReference type="RefSeq" id="WP_168020404.1">
    <property type="nucleotide sequence ID" value="NZ_JAATEP010000072.1"/>
</dbReference>
<evidence type="ECO:0000313" key="3">
    <source>
        <dbReference type="Proteomes" id="UP000696294"/>
    </source>
</evidence>
<dbReference type="PANTHER" id="PTHR39168:SF1">
    <property type="entry name" value="TRANSCRIPTIONAL REGULATORY PROTEIN"/>
    <property type="match status" value="1"/>
</dbReference>
<dbReference type="PROSITE" id="PS50987">
    <property type="entry name" value="HTH_ARSR_2"/>
    <property type="match status" value="1"/>
</dbReference>